<comment type="caution">
    <text evidence="1">The sequence shown here is derived from an EMBL/GenBank/DDBJ whole genome shotgun (WGS) entry which is preliminary data.</text>
</comment>
<gene>
    <name evidence="1" type="ORF">BV25DRAFT_1839913</name>
</gene>
<proteinExistence type="predicted"/>
<evidence type="ECO:0000313" key="2">
    <source>
        <dbReference type="Proteomes" id="UP000814140"/>
    </source>
</evidence>
<accession>A0ACB8SUB3</accession>
<reference evidence="1" key="2">
    <citation type="journal article" date="2022" name="New Phytol.">
        <title>Evolutionary transition to the ectomycorrhizal habit in the genomes of a hyperdiverse lineage of mushroom-forming fungi.</title>
        <authorList>
            <person name="Looney B."/>
            <person name="Miyauchi S."/>
            <person name="Morin E."/>
            <person name="Drula E."/>
            <person name="Courty P.E."/>
            <person name="Kohler A."/>
            <person name="Kuo A."/>
            <person name="LaButti K."/>
            <person name="Pangilinan J."/>
            <person name="Lipzen A."/>
            <person name="Riley R."/>
            <person name="Andreopoulos W."/>
            <person name="He G."/>
            <person name="Johnson J."/>
            <person name="Nolan M."/>
            <person name="Tritt A."/>
            <person name="Barry K.W."/>
            <person name="Grigoriev I.V."/>
            <person name="Nagy L.G."/>
            <person name="Hibbett D."/>
            <person name="Henrissat B."/>
            <person name="Matheny P.B."/>
            <person name="Labbe J."/>
            <person name="Martin F.M."/>
        </authorList>
    </citation>
    <scope>NUCLEOTIDE SEQUENCE</scope>
    <source>
        <strain evidence="1">HHB10654</strain>
    </source>
</reference>
<reference evidence="1" key="1">
    <citation type="submission" date="2021-03" db="EMBL/GenBank/DDBJ databases">
        <authorList>
            <consortium name="DOE Joint Genome Institute"/>
            <person name="Ahrendt S."/>
            <person name="Looney B.P."/>
            <person name="Miyauchi S."/>
            <person name="Morin E."/>
            <person name="Drula E."/>
            <person name="Courty P.E."/>
            <person name="Chicoki N."/>
            <person name="Fauchery L."/>
            <person name="Kohler A."/>
            <person name="Kuo A."/>
            <person name="Labutti K."/>
            <person name="Pangilinan J."/>
            <person name="Lipzen A."/>
            <person name="Riley R."/>
            <person name="Andreopoulos W."/>
            <person name="He G."/>
            <person name="Johnson J."/>
            <person name="Barry K.W."/>
            <person name="Grigoriev I.V."/>
            <person name="Nagy L."/>
            <person name="Hibbett D."/>
            <person name="Henrissat B."/>
            <person name="Matheny P.B."/>
            <person name="Labbe J."/>
            <person name="Martin F."/>
        </authorList>
    </citation>
    <scope>NUCLEOTIDE SEQUENCE</scope>
    <source>
        <strain evidence="1">HHB10654</strain>
    </source>
</reference>
<sequence>MSQGLAPTNPTLVGSGRPQHRLHDTSEPLPGARSQDAPEYSTGAIEGTGSLPQDRTWNDSPQIMTPNQRPDDWSGSSSRTTSTQDQSTAFNSKRSLNTQKTPSVRAGGGVRRGSWKDDLPVGKANVLDKVIGKTEKASWRAVNPDLHETGQLREAGGKKAAVGEARIPLD</sequence>
<protein>
    <submittedName>
        <fullName evidence="1">Uncharacterized protein</fullName>
    </submittedName>
</protein>
<keyword evidence="2" id="KW-1185">Reference proteome</keyword>
<dbReference type="Proteomes" id="UP000814140">
    <property type="component" value="Unassembled WGS sequence"/>
</dbReference>
<name>A0ACB8SUB3_9AGAM</name>
<dbReference type="EMBL" id="MU277221">
    <property type="protein sequence ID" value="KAI0060174.1"/>
    <property type="molecule type" value="Genomic_DNA"/>
</dbReference>
<evidence type="ECO:0000313" key="1">
    <source>
        <dbReference type="EMBL" id="KAI0060174.1"/>
    </source>
</evidence>
<organism evidence="1 2">
    <name type="scientific">Artomyces pyxidatus</name>
    <dbReference type="NCBI Taxonomy" id="48021"/>
    <lineage>
        <taxon>Eukaryota</taxon>
        <taxon>Fungi</taxon>
        <taxon>Dikarya</taxon>
        <taxon>Basidiomycota</taxon>
        <taxon>Agaricomycotina</taxon>
        <taxon>Agaricomycetes</taxon>
        <taxon>Russulales</taxon>
        <taxon>Auriscalpiaceae</taxon>
        <taxon>Artomyces</taxon>
    </lineage>
</organism>